<evidence type="ECO:0000259" key="12">
    <source>
        <dbReference type="PROSITE" id="PS50109"/>
    </source>
</evidence>
<dbReference type="InterPro" id="IPR036097">
    <property type="entry name" value="HisK_dim/P_sf"/>
</dbReference>
<proteinExistence type="predicted"/>
<dbReference type="SUPFAM" id="SSF47384">
    <property type="entry name" value="Homodimeric domain of signal transducing histidine kinase"/>
    <property type="match status" value="1"/>
</dbReference>
<dbReference type="PANTHER" id="PTHR45436">
    <property type="entry name" value="SENSOR HISTIDINE KINASE YKOH"/>
    <property type="match status" value="1"/>
</dbReference>
<feature type="domain" description="HAMP" evidence="13">
    <location>
        <begin position="218"/>
        <end position="270"/>
    </location>
</feature>
<dbReference type="EMBL" id="CP011125">
    <property type="protein sequence ID" value="AKF06117.1"/>
    <property type="molecule type" value="Genomic_DNA"/>
</dbReference>
<organism evidence="14 15">
    <name type="scientific">Sandaracinus amylolyticus</name>
    <dbReference type="NCBI Taxonomy" id="927083"/>
    <lineage>
        <taxon>Bacteria</taxon>
        <taxon>Pseudomonadati</taxon>
        <taxon>Myxococcota</taxon>
        <taxon>Polyangia</taxon>
        <taxon>Polyangiales</taxon>
        <taxon>Sandaracinaceae</taxon>
        <taxon>Sandaracinus</taxon>
    </lineage>
</organism>
<keyword evidence="5" id="KW-0808">Transferase</keyword>
<dbReference type="EC" id="2.7.13.3" evidence="3"/>
<dbReference type="GO" id="GO:0000155">
    <property type="term" value="F:phosphorelay sensor kinase activity"/>
    <property type="evidence" value="ECO:0007669"/>
    <property type="project" value="InterPro"/>
</dbReference>
<accession>A0A0F6W313</accession>
<dbReference type="CDD" id="cd00082">
    <property type="entry name" value="HisKA"/>
    <property type="match status" value="1"/>
</dbReference>
<comment type="catalytic activity">
    <reaction evidence="1">
        <text>ATP + protein L-histidine = ADP + protein N-phospho-L-histidine.</text>
        <dbReference type="EC" id="2.7.13.3"/>
    </reaction>
</comment>
<dbReference type="STRING" id="927083.DB32_003266"/>
<keyword evidence="9" id="KW-0902">Two-component regulatory system</keyword>
<dbReference type="FunFam" id="1.10.287.130:FF:000001">
    <property type="entry name" value="Two-component sensor histidine kinase"/>
    <property type="match status" value="1"/>
</dbReference>
<dbReference type="InterPro" id="IPR003660">
    <property type="entry name" value="HAMP_dom"/>
</dbReference>
<dbReference type="Proteomes" id="UP000034883">
    <property type="component" value="Chromosome"/>
</dbReference>
<dbReference type="InterPro" id="IPR003661">
    <property type="entry name" value="HisK_dim/P_dom"/>
</dbReference>
<dbReference type="SUPFAM" id="SSF158472">
    <property type="entry name" value="HAMP domain-like"/>
    <property type="match status" value="1"/>
</dbReference>
<dbReference type="InterPro" id="IPR005467">
    <property type="entry name" value="His_kinase_dom"/>
</dbReference>
<dbReference type="SMART" id="SM00388">
    <property type="entry name" value="HisKA"/>
    <property type="match status" value="1"/>
</dbReference>
<dbReference type="Gene3D" id="6.10.340.10">
    <property type="match status" value="1"/>
</dbReference>
<dbReference type="SUPFAM" id="SSF55874">
    <property type="entry name" value="ATPase domain of HSP90 chaperone/DNA topoisomerase II/histidine kinase"/>
    <property type="match status" value="1"/>
</dbReference>
<dbReference type="PRINTS" id="PR00344">
    <property type="entry name" value="BCTRLSENSOR"/>
</dbReference>
<keyword evidence="15" id="KW-1185">Reference proteome</keyword>
<dbReference type="CDD" id="cd00075">
    <property type="entry name" value="HATPase"/>
    <property type="match status" value="1"/>
</dbReference>
<keyword evidence="10 11" id="KW-0472">Membrane</keyword>
<evidence type="ECO:0000256" key="10">
    <source>
        <dbReference type="ARBA" id="ARBA00023136"/>
    </source>
</evidence>
<evidence type="ECO:0000256" key="5">
    <source>
        <dbReference type="ARBA" id="ARBA00022679"/>
    </source>
</evidence>
<dbReference type="InterPro" id="IPR050428">
    <property type="entry name" value="TCS_sensor_his_kinase"/>
</dbReference>
<protein>
    <recommendedName>
        <fullName evidence="3">histidine kinase</fullName>
        <ecNumber evidence="3">2.7.13.3</ecNumber>
    </recommendedName>
</protein>
<dbReference type="GO" id="GO:0016020">
    <property type="term" value="C:membrane"/>
    <property type="evidence" value="ECO:0007669"/>
    <property type="project" value="UniProtKB-SubCell"/>
</dbReference>
<keyword evidence="4" id="KW-0597">Phosphoprotein</keyword>
<evidence type="ECO:0000256" key="1">
    <source>
        <dbReference type="ARBA" id="ARBA00000085"/>
    </source>
</evidence>
<evidence type="ECO:0000256" key="8">
    <source>
        <dbReference type="ARBA" id="ARBA00022989"/>
    </source>
</evidence>
<keyword evidence="8 11" id="KW-1133">Transmembrane helix</keyword>
<feature type="domain" description="Histidine kinase" evidence="12">
    <location>
        <begin position="278"/>
        <end position="486"/>
    </location>
</feature>
<comment type="subcellular location">
    <subcellularLocation>
        <location evidence="2">Membrane</location>
    </subcellularLocation>
</comment>
<keyword evidence="6 11" id="KW-0812">Transmembrane</keyword>
<dbReference type="InterPro" id="IPR036890">
    <property type="entry name" value="HATPase_C_sf"/>
</dbReference>
<evidence type="ECO:0000256" key="7">
    <source>
        <dbReference type="ARBA" id="ARBA00022777"/>
    </source>
</evidence>
<evidence type="ECO:0000259" key="13">
    <source>
        <dbReference type="PROSITE" id="PS50885"/>
    </source>
</evidence>
<dbReference type="PANTHER" id="PTHR45436:SF5">
    <property type="entry name" value="SENSOR HISTIDINE KINASE TRCS"/>
    <property type="match status" value="1"/>
</dbReference>
<dbReference type="InterPro" id="IPR003594">
    <property type="entry name" value="HATPase_dom"/>
</dbReference>
<dbReference type="AlphaFoldDB" id="A0A0F6W313"/>
<evidence type="ECO:0000256" key="6">
    <source>
        <dbReference type="ARBA" id="ARBA00022692"/>
    </source>
</evidence>
<sequence>MNVLVLLVPWAGLEFARIHERQLLLSLERDMRNQAVLAREIAEDAIASGRELESPRVMRILVDAARTTRTRVRVLDERAVVRIDSHAWGPPEGPEPLPPTVVPQEIYDLSNDIRRSSARVARWSDEGDRWPLVADRREVREALAGRPSAYTRLRAEHPSVILFVTEPIRHRGSVTGAIYVTRSTQPVLEELYKIRAGLTVVMGVAVFLTALLTLVLAWSISRPLTRLARAARRIAAGERDVVVPVGGSGEIRDLSHAFATMTAELDRRLRYISEFAADVAHEFKSPLTSIRGAAELLGEGASDDPETRERFLRNIQLDADRLDRLVSRLLELSRIEASREPMGDVDLAALITRVVERTQSPDPRVEVHAPATLPPLRGRENDLERALLNLVENAIRFSPPGRPVSITIELARDAIHLAVRDHGSGVAPEHRARIFERFFTTDAERNGTGLGLSIVKSVAEAHGGRVRLDEHTTPGARFVITLPLGARGSVRA</sequence>
<evidence type="ECO:0000256" key="4">
    <source>
        <dbReference type="ARBA" id="ARBA00022553"/>
    </source>
</evidence>
<evidence type="ECO:0000256" key="9">
    <source>
        <dbReference type="ARBA" id="ARBA00023012"/>
    </source>
</evidence>
<gene>
    <name evidence="14" type="ORF">DB32_003266</name>
</gene>
<evidence type="ECO:0000313" key="15">
    <source>
        <dbReference type="Proteomes" id="UP000034883"/>
    </source>
</evidence>
<dbReference type="PROSITE" id="PS50109">
    <property type="entry name" value="HIS_KIN"/>
    <property type="match status" value="1"/>
</dbReference>
<evidence type="ECO:0000256" key="11">
    <source>
        <dbReference type="SAM" id="Phobius"/>
    </source>
</evidence>
<dbReference type="Pfam" id="PF00512">
    <property type="entry name" value="HisKA"/>
    <property type="match status" value="1"/>
</dbReference>
<reference evidence="14 15" key="1">
    <citation type="submission" date="2015-03" db="EMBL/GenBank/DDBJ databases">
        <title>Genome assembly of Sandaracinus amylolyticus DSM 53668.</title>
        <authorList>
            <person name="Sharma G."/>
            <person name="Subramanian S."/>
        </authorList>
    </citation>
    <scope>NUCLEOTIDE SEQUENCE [LARGE SCALE GENOMIC DNA]</scope>
    <source>
        <strain evidence="14 15">DSM 53668</strain>
    </source>
</reference>
<feature type="transmembrane region" description="Helical" evidence="11">
    <location>
        <begin position="196"/>
        <end position="220"/>
    </location>
</feature>
<evidence type="ECO:0000313" key="14">
    <source>
        <dbReference type="EMBL" id="AKF06117.1"/>
    </source>
</evidence>
<dbReference type="RefSeq" id="WP_240481209.1">
    <property type="nucleotide sequence ID" value="NZ_CP011125.1"/>
</dbReference>
<dbReference type="SMART" id="SM00387">
    <property type="entry name" value="HATPase_c"/>
    <property type="match status" value="1"/>
</dbReference>
<keyword evidence="7 14" id="KW-0418">Kinase</keyword>
<dbReference type="Gene3D" id="1.10.287.130">
    <property type="match status" value="1"/>
</dbReference>
<dbReference type="InterPro" id="IPR004358">
    <property type="entry name" value="Sig_transdc_His_kin-like_C"/>
</dbReference>
<dbReference type="SMART" id="SM00304">
    <property type="entry name" value="HAMP"/>
    <property type="match status" value="1"/>
</dbReference>
<evidence type="ECO:0000256" key="3">
    <source>
        <dbReference type="ARBA" id="ARBA00012438"/>
    </source>
</evidence>
<name>A0A0F6W313_9BACT</name>
<dbReference type="Pfam" id="PF02518">
    <property type="entry name" value="HATPase_c"/>
    <property type="match status" value="1"/>
</dbReference>
<dbReference type="KEGG" id="samy:DB32_003266"/>
<dbReference type="Pfam" id="PF00672">
    <property type="entry name" value="HAMP"/>
    <property type="match status" value="1"/>
</dbReference>
<evidence type="ECO:0000256" key="2">
    <source>
        <dbReference type="ARBA" id="ARBA00004370"/>
    </source>
</evidence>
<dbReference type="PROSITE" id="PS50885">
    <property type="entry name" value="HAMP"/>
    <property type="match status" value="1"/>
</dbReference>
<dbReference type="Gene3D" id="3.30.565.10">
    <property type="entry name" value="Histidine kinase-like ATPase, C-terminal domain"/>
    <property type="match status" value="1"/>
</dbReference>